<evidence type="ECO:0000256" key="4">
    <source>
        <dbReference type="ARBA" id="ARBA00022679"/>
    </source>
</evidence>
<gene>
    <name evidence="5" type="ORF">EKG83_19350</name>
</gene>
<dbReference type="InterPro" id="IPR050256">
    <property type="entry name" value="Glycosyltransferase_2"/>
</dbReference>
<evidence type="ECO:0000256" key="2">
    <source>
        <dbReference type="ARBA" id="ARBA00006739"/>
    </source>
</evidence>
<protein>
    <submittedName>
        <fullName evidence="5">Family 2 glycosyl transferase</fullName>
    </submittedName>
</protein>
<organism evidence="5 6">
    <name type="scientific">Saccharothrix syringae</name>
    <name type="common">Nocardiopsis syringae</name>
    <dbReference type="NCBI Taxonomy" id="103733"/>
    <lineage>
        <taxon>Bacteria</taxon>
        <taxon>Bacillati</taxon>
        <taxon>Actinomycetota</taxon>
        <taxon>Actinomycetes</taxon>
        <taxon>Pseudonocardiales</taxon>
        <taxon>Pseudonocardiaceae</taxon>
        <taxon>Saccharothrix</taxon>
    </lineage>
</organism>
<dbReference type="AlphaFoldDB" id="A0A5Q0H0C0"/>
<dbReference type="PANTHER" id="PTHR48090">
    <property type="entry name" value="UNDECAPRENYL-PHOSPHATE 4-DEOXY-4-FORMAMIDO-L-ARABINOSE TRANSFERASE-RELATED"/>
    <property type="match status" value="1"/>
</dbReference>
<evidence type="ECO:0000256" key="3">
    <source>
        <dbReference type="ARBA" id="ARBA00022676"/>
    </source>
</evidence>
<accession>A0A5Q0H0C0</accession>
<dbReference type="SUPFAM" id="SSF53448">
    <property type="entry name" value="Nucleotide-diphospho-sugar transferases"/>
    <property type="match status" value="1"/>
</dbReference>
<dbReference type="RefSeq" id="WP_033434600.1">
    <property type="nucleotide sequence ID" value="NZ_CP034550.1"/>
</dbReference>
<evidence type="ECO:0000256" key="1">
    <source>
        <dbReference type="ARBA" id="ARBA00001936"/>
    </source>
</evidence>
<dbReference type="InterPro" id="IPR029044">
    <property type="entry name" value="Nucleotide-diphossugar_trans"/>
</dbReference>
<evidence type="ECO:0000313" key="6">
    <source>
        <dbReference type="Proteomes" id="UP000325787"/>
    </source>
</evidence>
<reference evidence="6" key="1">
    <citation type="journal article" date="2021" name="Curr. Microbiol.">
        <title>Complete genome of nocamycin-producing strain Saccharothrix syringae NRRL B-16468 reveals the biosynthetic potential for secondary metabolites.</title>
        <authorList>
            <person name="Mo X."/>
            <person name="Yang S."/>
        </authorList>
    </citation>
    <scope>NUCLEOTIDE SEQUENCE [LARGE SCALE GENOMIC DNA]</scope>
    <source>
        <strain evidence="6">ATCC 51364 / DSM 43886 / JCM 6844 / KCTC 9398 / NBRC 14523 / NRRL B-16468 / INA 2240</strain>
    </source>
</reference>
<keyword evidence="3" id="KW-0328">Glycosyltransferase</keyword>
<comment type="cofactor">
    <cofactor evidence="1">
        <name>Mn(2+)</name>
        <dbReference type="ChEBI" id="CHEBI:29035"/>
    </cofactor>
</comment>
<dbReference type="OrthoDB" id="3670969at2"/>
<name>A0A5Q0H0C0_SACSY</name>
<sequence>MANRSRVTVVGIPARDEARTVGAVAQAADTGLHLAFPEGANVVVLAENGSTDGTVQRFTEVPLRSRKVVASSPGEGTGKGTNVFAIVERALELDADRLLLLDADVRSTEPGWIPALADAVDSAEPVLAVPAYRRDRFEANTTNHLVSPLLAAVFGVHVQQPIGGEFAFNRAFLERASTWPRPDSAYLYGIDVWLTANALRERVRVVEVPLGRKLHNSPFPKILRLPQQVLDSLFHVVLRTDAVRAPGFATPKARAAVDGAAVRQDPAVVSRVSASVARYLDAHHRDVRALFPSASAVGPAPWGLRVGADEWPHILADALAAVARGRFEPARDHLVALYVNRVLTFWEEIDGLRDAEIDGLLDRQAAETVRAVQARGIVLGGGPGPSGFDVRHWAGFNEVSPAWGVPA</sequence>
<dbReference type="GO" id="GO:0016757">
    <property type="term" value="F:glycosyltransferase activity"/>
    <property type="evidence" value="ECO:0007669"/>
    <property type="project" value="UniProtKB-KW"/>
</dbReference>
<dbReference type="Proteomes" id="UP000325787">
    <property type="component" value="Chromosome"/>
</dbReference>
<dbReference type="PANTHER" id="PTHR48090:SF10">
    <property type="entry name" value="GLUCOSYL-3-PHOSPHOGLYCERATE SYNTHASE"/>
    <property type="match status" value="1"/>
</dbReference>
<evidence type="ECO:0000313" key="5">
    <source>
        <dbReference type="EMBL" id="QFZ19304.1"/>
    </source>
</evidence>
<keyword evidence="6" id="KW-1185">Reference proteome</keyword>
<comment type="similarity">
    <text evidence="2">Belongs to the glycosyltransferase 2 family.</text>
</comment>
<dbReference type="KEGG" id="ssyi:EKG83_19350"/>
<proteinExistence type="inferred from homology"/>
<dbReference type="Gene3D" id="3.90.550.10">
    <property type="entry name" value="Spore Coat Polysaccharide Biosynthesis Protein SpsA, Chain A"/>
    <property type="match status" value="1"/>
</dbReference>
<dbReference type="EMBL" id="CP034550">
    <property type="protein sequence ID" value="QFZ19304.1"/>
    <property type="molecule type" value="Genomic_DNA"/>
</dbReference>
<keyword evidence="4 5" id="KW-0808">Transferase</keyword>